<evidence type="ECO:0000256" key="7">
    <source>
        <dbReference type="ARBA" id="ARBA00023146"/>
    </source>
</evidence>
<evidence type="ECO:0000256" key="2">
    <source>
        <dbReference type="ARBA" id="ARBA00012837"/>
    </source>
</evidence>
<dbReference type="InterPro" id="IPR009080">
    <property type="entry name" value="tRNAsynth_Ia_anticodon-bd"/>
</dbReference>
<dbReference type="PRINTS" id="PR01038">
    <property type="entry name" value="TRNASYNTHARG"/>
</dbReference>
<comment type="similarity">
    <text evidence="1 10">Belongs to the class-I aminoacyl-tRNA synthetase family.</text>
</comment>
<protein>
    <recommendedName>
        <fullName evidence="2 9">Arginine--tRNA ligase</fullName>
        <ecNumber evidence="2 9">6.1.1.19</ecNumber>
    </recommendedName>
</protein>
<dbReference type="Pfam" id="PF05746">
    <property type="entry name" value="DALR_1"/>
    <property type="match status" value="1"/>
</dbReference>
<keyword evidence="3 10" id="KW-0436">Ligase</keyword>
<evidence type="ECO:0000256" key="10">
    <source>
        <dbReference type="RuleBase" id="RU363038"/>
    </source>
</evidence>
<feature type="domain" description="DALR anticodon binding" evidence="11">
    <location>
        <begin position="448"/>
        <end position="574"/>
    </location>
</feature>
<sequence length="574" mass="64579">MMMAARIKKILAKALGVLKLPVEKLALEHPDKSEHGDYSTSVALVLFAQKVGNAANPFTLAQQIVDTLRSLGLPDYLAKIEVEKPGFINIWLKNETLISEVPRVIKEKNKYGMLTGKGEPVMVEFAHPNTHKQFHIGHLRNLCLGEAVSRLLAANGQKLVRANYQGDVGLHVAKCLWALQRSRRQTPRSLDAKIAWLGQAYIKGNQAYEEDQAAKKQISLLNQKIYGENKEILSLWRQTRRWSLQYFDRIYQRLNTKFDRLYFESEVAEAGKQLVLKHPEIFVKSDGAVIFPGEKYGLHTRVFINQKGLPTYEAKDLGLAKLQFEEYRPRQVVHVVGPEQRAYFQVLFQALKQISPSTAGKEFHLAYGWVRLKEGKMASRTGQTVLGAWLLDEVKKRLQINFRMTAAVAEKVAVGAVKYSLLKFNTISEIVFDIDESINLAGDSGPYLQYTFARCQSVLRKAKIAFVGAHHDAPVAAPAPEVVRGISAEEIAVLRTLYKFPEVVAEAGEKYAPNLVCNFLFELASAYNLFYNKQSILKAAPEERKQFRLVLTAAVAQVVRNGLNLLGIEAVEKM</sequence>
<comment type="caution">
    <text evidence="13">The sequence shown here is derived from an EMBL/GenBank/DDBJ whole genome shotgun (WGS) entry which is preliminary data.</text>
</comment>
<dbReference type="InterPro" id="IPR005148">
    <property type="entry name" value="Arg-tRNA-synth_N"/>
</dbReference>
<dbReference type="NCBIfam" id="TIGR00456">
    <property type="entry name" value="argS"/>
    <property type="match status" value="1"/>
</dbReference>
<evidence type="ECO:0000313" key="13">
    <source>
        <dbReference type="EMBL" id="PJE69854.1"/>
    </source>
</evidence>
<evidence type="ECO:0000256" key="6">
    <source>
        <dbReference type="ARBA" id="ARBA00022917"/>
    </source>
</evidence>
<dbReference type="InterPro" id="IPR014729">
    <property type="entry name" value="Rossmann-like_a/b/a_fold"/>
</dbReference>
<dbReference type="Gene3D" id="1.10.730.10">
    <property type="entry name" value="Isoleucyl-tRNA Synthetase, Domain 1"/>
    <property type="match status" value="1"/>
</dbReference>
<dbReference type="InterPro" id="IPR008909">
    <property type="entry name" value="DALR_anticod-bd"/>
</dbReference>
<proteinExistence type="inferred from homology"/>
<dbReference type="EC" id="6.1.1.19" evidence="2 9"/>
<dbReference type="GO" id="GO:0005737">
    <property type="term" value="C:cytoplasm"/>
    <property type="evidence" value="ECO:0007669"/>
    <property type="project" value="UniProtKB-UniRule"/>
</dbReference>
<evidence type="ECO:0000256" key="3">
    <source>
        <dbReference type="ARBA" id="ARBA00022598"/>
    </source>
</evidence>
<organism evidence="13 14">
    <name type="scientific">Candidatus Shapirobacteria bacterium CG10_big_fil_rev_8_21_14_0_10_48_15</name>
    <dbReference type="NCBI Taxonomy" id="1974484"/>
    <lineage>
        <taxon>Bacteria</taxon>
        <taxon>Candidatus Shapironibacteriota</taxon>
    </lineage>
</organism>
<dbReference type="SUPFAM" id="SSF55190">
    <property type="entry name" value="Arginyl-tRNA synthetase (ArgRS), N-terminal 'additional' domain"/>
    <property type="match status" value="1"/>
</dbReference>
<evidence type="ECO:0000256" key="8">
    <source>
        <dbReference type="ARBA" id="ARBA00049339"/>
    </source>
</evidence>
<dbReference type="SMART" id="SM00836">
    <property type="entry name" value="DALR_1"/>
    <property type="match status" value="1"/>
</dbReference>
<dbReference type="SUPFAM" id="SSF52374">
    <property type="entry name" value="Nucleotidylyl transferase"/>
    <property type="match status" value="1"/>
</dbReference>
<evidence type="ECO:0000313" key="14">
    <source>
        <dbReference type="Proteomes" id="UP000231579"/>
    </source>
</evidence>
<name>A0A2M8L6H1_9BACT</name>
<dbReference type="GO" id="GO:0005524">
    <property type="term" value="F:ATP binding"/>
    <property type="evidence" value="ECO:0007669"/>
    <property type="project" value="UniProtKB-KW"/>
</dbReference>
<evidence type="ECO:0000256" key="9">
    <source>
        <dbReference type="NCBIfam" id="TIGR00456"/>
    </source>
</evidence>
<dbReference type="SMART" id="SM01016">
    <property type="entry name" value="Arg_tRNA_synt_N"/>
    <property type="match status" value="1"/>
</dbReference>
<dbReference type="InterPro" id="IPR001278">
    <property type="entry name" value="Arg-tRNA-ligase"/>
</dbReference>
<keyword evidence="4 10" id="KW-0547">Nucleotide-binding</keyword>
<dbReference type="InterPro" id="IPR036695">
    <property type="entry name" value="Arg-tRNA-synth_N_sf"/>
</dbReference>
<dbReference type="InterPro" id="IPR035684">
    <property type="entry name" value="ArgRS_core"/>
</dbReference>
<dbReference type="PANTHER" id="PTHR11956">
    <property type="entry name" value="ARGINYL-TRNA SYNTHETASE"/>
    <property type="match status" value="1"/>
</dbReference>
<dbReference type="SUPFAM" id="SSF47323">
    <property type="entry name" value="Anticodon-binding domain of a subclass of class I aminoacyl-tRNA synthetases"/>
    <property type="match status" value="1"/>
</dbReference>
<dbReference type="EMBL" id="PFEM01000038">
    <property type="protein sequence ID" value="PJE69854.1"/>
    <property type="molecule type" value="Genomic_DNA"/>
</dbReference>
<dbReference type="GO" id="GO:0004814">
    <property type="term" value="F:arginine-tRNA ligase activity"/>
    <property type="evidence" value="ECO:0007669"/>
    <property type="project" value="UniProtKB-UniRule"/>
</dbReference>
<dbReference type="Pfam" id="PF00750">
    <property type="entry name" value="tRNA-synt_1d"/>
    <property type="match status" value="1"/>
</dbReference>
<dbReference type="Proteomes" id="UP000231579">
    <property type="component" value="Unassembled WGS sequence"/>
</dbReference>
<evidence type="ECO:0000256" key="1">
    <source>
        <dbReference type="ARBA" id="ARBA00005594"/>
    </source>
</evidence>
<accession>A0A2M8L6H1</accession>
<comment type="catalytic activity">
    <reaction evidence="8">
        <text>tRNA(Arg) + L-arginine + ATP = L-arginyl-tRNA(Arg) + AMP + diphosphate</text>
        <dbReference type="Rhea" id="RHEA:20301"/>
        <dbReference type="Rhea" id="RHEA-COMP:9658"/>
        <dbReference type="Rhea" id="RHEA-COMP:9673"/>
        <dbReference type="ChEBI" id="CHEBI:30616"/>
        <dbReference type="ChEBI" id="CHEBI:32682"/>
        <dbReference type="ChEBI" id="CHEBI:33019"/>
        <dbReference type="ChEBI" id="CHEBI:78442"/>
        <dbReference type="ChEBI" id="CHEBI:78513"/>
        <dbReference type="ChEBI" id="CHEBI:456215"/>
        <dbReference type="EC" id="6.1.1.19"/>
    </reaction>
</comment>
<feature type="domain" description="Arginyl tRNA synthetase N-terminal" evidence="12">
    <location>
        <begin position="5"/>
        <end position="92"/>
    </location>
</feature>
<evidence type="ECO:0000259" key="11">
    <source>
        <dbReference type="SMART" id="SM00836"/>
    </source>
</evidence>
<keyword evidence="7 10" id="KW-0030">Aminoacyl-tRNA synthetase</keyword>
<dbReference type="FunFam" id="1.10.730.10:FF:000006">
    <property type="entry name" value="Arginyl-tRNA synthetase 2, mitochondrial"/>
    <property type="match status" value="1"/>
</dbReference>
<dbReference type="AlphaFoldDB" id="A0A2M8L6H1"/>
<dbReference type="Gene3D" id="3.40.50.620">
    <property type="entry name" value="HUPs"/>
    <property type="match status" value="1"/>
</dbReference>
<keyword evidence="5 10" id="KW-0067">ATP-binding</keyword>
<dbReference type="Pfam" id="PF03485">
    <property type="entry name" value="Arg_tRNA_synt_N"/>
    <property type="match status" value="1"/>
</dbReference>
<dbReference type="PANTHER" id="PTHR11956:SF5">
    <property type="entry name" value="ARGININE--TRNA LIGASE, CYTOPLASMIC"/>
    <property type="match status" value="1"/>
</dbReference>
<dbReference type="CDD" id="cd07956">
    <property type="entry name" value="Anticodon_Ia_Arg"/>
    <property type="match status" value="1"/>
</dbReference>
<evidence type="ECO:0000259" key="12">
    <source>
        <dbReference type="SMART" id="SM01016"/>
    </source>
</evidence>
<dbReference type="GO" id="GO:0006420">
    <property type="term" value="P:arginyl-tRNA aminoacylation"/>
    <property type="evidence" value="ECO:0007669"/>
    <property type="project" value="UniProtKB-UniRule"/>
</dbReference>
<evidence type="ECO:0000256" key="5">
    <source>
        <dbReference type="ARBA" id="ARBA00022840"/>
    </source>
</evidence>
<reference evidence="14" key="1">
    <citation type="submission" date="2017-09" db="EMBL/GenBank/DDBJ databases">
        <title>Depth-based differentiation of microbial function through sediment-hosted aquifers and enrichment of novel symbionts in the deep terrestrial subsurface.</title>
        <authorList>
            <person name="Probst A.J."/>
            <person name="Ladd B."/>
            <person name="Jarett J.K."/>
            <person name="Geller-Mcgrath D.E."/>
            <person name="Sieber C.M.K."/>
            <person name="Emerson J.B."/>
            <person name="Anantharaman K."/>
            <person name="Thomas B.C."/>
            <person name="Malmstrom R."/>
            <person name="Stieglmeier M."/>
            <person name="Klingl A."/>
            <person name="Woyke T."/>
            <person name="Ryan C.M."/>
            <person name="Banfield J.F."/>
        </authorList>
    </citation>
    <scope>NUCLEOTIDE SEQUENCE [LARGE SCALE GENOMIC DNA]</scope>
</reference>
<dbReference type="Gene3D" id="3.30.1360.70">
    <property type="entry name" value="Arginyl tRNA synthetase N-terminal domain"/>
    <property type="match status" value="1"/>
</dbReference>
<evidence type="ECO:0000256" key="4">
    <source>
        <dbReference type="ARBA" id="ARBA00022741"/>
    </source>
</evidence>
<gene>
    <name evidence="13" type="primary">argS</name>
    <name evidence="13" type="ORF">COU97_02890</name>
</gene>
<keyword evidence="6 10" id="KW-0648">Protein biosynthesis</keyword>